<evidence type="ECO:0000313" key="3">
    <source>
        <dbReference type="Proteomes" id="UP000295192"/>
    </source>
</evidence>
<comment type="caution">
    <text evidence="2">The sequence shown here is derived from an EMBL/GenBank/DDBJ whole genome shotgun (WGS) entry which is preliminary data.</text>
</comment>
<dbReference type="AlphaFoldDB" id="A0A484B7W2"/>
<dbReference type="EMBL" id="LSRL02000127">
    <property type="protein sequence ID" value="TDG43905.1"/>
    <property type="molecule type" value="Genomic_DNA"/>
</dbReference>
<evidence type="ECO:0000313" key="2">
    <source>
        <dbReference type="EMBL" id="TDG43905.1"/>
    </source>
</evidence>
<feature type="region of interest" description="Disordered" evidence="1">
    <location>
        <begin position="78"/>
        <end position="101"/>
    </location>
</feature>
<dbReference type="Proteomes" id="UP000295192">
    <property type="component" value="Unassembled WGS sequence"/>
</dbReference>
<name>A0A484B7W2_DRONA</name>
<protein>
    <submittedName>
        <fullName evidence="2">Uncharacterized protein</fullName>
    </submittedName>
</protein>
<proteinExistence type="predicted"/>
<gene>
    <name evidence="2" type="ORF">AWZ03_009670</name>
</gene>
<sequence>MAAVQAPGFAFYCLTANATPQENWKPRPRFGYRAFLSASIVGCLTVQSMAAAAAAAATADVDVDVDAEAKAKAKVVEAQSAHEVASRQERSKKQQQRQMCE</sequence>
<organism evidence="2 3">
    <name type="scientific">Drosophila navojoa</name>
    <name type="common">Fruit fly</name>
    <dbReference type="NCBI Taxonomy" id="7232"/>
    <lineage>
        <taxon>Eukaryota</taxon>
        <taxon>Metazoa</taxon>
        <taxon>Ecdysozoa</taxon>
        <taxon>Arthropoda</taxon>
        <taxon>Hexapoda</taxon>
        <taxon>Insecta</taxon>
        <taxon>Pterygota</taxon>
        <taxon>Neoptera</taxon>
        <taxon>Endopterygota</taxon>
        <taxon>Diptera</taxon>
        <taxon>Brachycera</taxon>
        <taxon>Muscomorpha</taxon>
        <taxon>Ephydroidea</taxon>
        <taxon>Drosophilidae</taxon>
        <taxon>Drosophila</taxon>
    </lineage>
</organism>
<accession>A0A484B7W2</accession>
<keyword evidence="3" id="KW-1185">Reference proteome</keyword>
<reference evidence="2 3" key="1">
    <citation type="journal article" date="2019" name="J. Hered.">
        <title>An Improved Genome Assembly for Drosophila navojoa, the Basal Species in the mojavensis Cluster.</title>
        <authorList>
            <person name="Vanderlinde T."/>
            <person name="Dupim E.G."/>
            <person name="Nazario-Yepiz N.O."/>
            <person name="Carvalho A.B."/>
        </authorList>
    </citation>
    <scope>NUCLEOTIDE SEQUENCE [LARGE SCALE GENOMIC DNA]</scope>
    <source>
        <strain evidence="2">Navoj_Jal97</strain>
        <tissue evidence="2">Whole organism</tissue>
    </source>
</reference>
<evidence type="ECO:0000256" key="1">
    <source>
        <dbReference type="SAM" id="MobiDB-lite"/>
    </source>
</evidence>